<dbReference type="GO" id="GO:0016779">
    <property type="term" value="F:nucleotidyltransferase activity"/>
    <property type="evidence" value="ECO:0007669"/>
    <property type="project" value="UniProtKB-KW"/>
</dbReference>
<keyword evidence="2" id="KW-0808">Transferase</keyword>
<feature type="transmembrane region" description="Helical" evidence="1">
    <location>
        <begin position="175"/>
        <end position="196"/>
    </location>
</feature>
<feature type="transmembrane region" description="Helical" evidence="1">
    <location>
        <begin position="126"/>
        <end position="145"/>
    </location>
</feature>
<feature type="transmembrane region" description="Helical" evidence="1">
    <location>
        <begin position="44"/>
        <end position="63"/>
    </location>
</feature>
<evidence type="ECO:0000313" key="2">
    <source>
        <dbReference type="EMBL" id="PHJ16006.1"/>
    </source>
</evidence>
<dbReference type="VEuPathDB" id="ToxoDB:CSUI_010181"/>
<dbReference type="RefSeq" id="XP_067917738.1">
    <property type="nucleotide sequence ID" value="XM_068070286.1"/>
</dbReference>
<keyword evidence="1" id="KW-1133">Transmembrane helix</keyword>
<accession>A0A2C6KI34</accession>
<keyword evidence="3" id="KW-1185">Reference proteome</keyword>
<comment type="caution">
    <text evidence="2">The sequence shown here is derived from an EMBL/GenBank/DDBJ whole genome shotgun (WGS) entry which is preliminary data.</text>
</comment>
<organism evidence="2 3">
    <name type="scientific">Cystoisospora suis</name>
    <dbReference type="NCBI Taxonomy" id="483139"/>
    <lineage>
        <taxon>Eukaryota</taxon>
        <taxon>Sar</taxon>
        <taxon>Alveolata</taxon>
        <taxon>Apicomplexa</taxon>
        <taxon>Conoidasida</taxon>
        <taxon>Coccidia</taxon>
        <taxon>Eucoccidiorida</taxon>
        <taxon>Eimeriorina</taxon>
        <taxon>Sarcocystidae</taxon>
        <taxon>Cystoisospora</taxon>
    </lineage>
</organism>
<keyword evidence="1" id="KW-0812">Transmembrane</keyword>
<feature type="transmembrane region" description="Helical" evidence="1">
    <location>
        <begin position="96"/>
        <end position="114"/>
    </location>
</feature>
<dbReference type="AlphaFoldDB" id="A0A2C6KI34"/>
<keyword evidence="2" id="KW-0548">Nucleotidyltransferase</keyword>
<gene>
    <name evidence="2" type="ORF">CSUI_010181</name>
</gene>
<sequence>MASSYTPTMAGAEVFGHFEVAPFSGSKAAPKSGPIAAAQYQREVVNNAACMVGVIVLLAVFQFTPKNKLSDFAARKLTHLSMGTLLLFMEPNGHPYLKIFVVAVAAGAVLSCVFKPLRFAQKYDKGIILFNVLVAVWALLDLPFAPLAPMFYADPCAAIVGTTVESRKWYKNKTIAGSAAVFVVTLLTAFTVDYAWHRLAIAALCTLLEALGGDYDNLLMSIPVIGYFLIFQYSSGEETAFGGLSFRGGWSSEAR</sequence>
<evidence type="ECO:0000313" key="3">
    <source>
        <dbReference type="Proteomes" id="UP000221165"/>
    </source>
</evidence>
<dbReference type="EMBL" id="MIGC01006813">
    <property type="protein sequence ID" value="PHJ16006.1"/>
    <property type="molecule type" value="Genomic_DNA"/>
</dbReference>
<protein>
    <submittedName>
        <fullName evidence="2">Phosphatidate cytidylyltransferase</fullName>
    </submittedName>
</protein>
<keyword evidence="1" id="KW-0472">Membrane</keyword>
<proteinExistence type="predicted"/>
<dbReference type="Proteomes" id="UP000221165">
    <property type="component" value="Unassembled WGS sequence"/>
</dbReference>
<reference evidence="2 3" key="1">
    <citation type="journal article" date="2017" name="Int. J. Parasitol.">
        <title>The genome of the protozoan parasite Cystoisospora suis and a reverse vaccinology approach to identify vaccine candidates.</title>
        <authorList>
            <person name="Palmieri N."/>
            <person name="Shrestha A."/>
            <person name="Ruttkowski B."/>
            <person name="Beck T."/>
            <person name="Vogl C."/>
            <person name="Tomley F."/>
            <person name="Blake D.P."/>
            <person name="Joachim A."/>
        </authorList>
    </citation>
    <scope>NUCLEOTIDE SEQUENCE [LARGE SCALE GENOMIC DNA]</scope>
    <source>
        <strain evidence="2 3">Wien I</strain>
    </source>
</reference>
<evidence type="ECO:0000256" key="1">
    <source>
        <dbReference type="SAM" id="Phobius"/>
    </source>
</evidence>
<dbReference type="OrthoDB" id="419290at2759"/>
<dbReference type="GeneID" id="94433497"/>
<name>A0A2C6KI34_9APIC</name>